<evidence type="ECO:0000313" key="3">
    <source>
        <dbReference type="Proteomes" id="UP000248423"/>
    </source>
</evidence>
<dbReference type="VEuPathDB" id="FungiDB:BO78DRAFT_176872"/>
<keyword evidence="3" id="KW-1185">Reference proteome</keyword>
<accession>A0A319FCS2</accession>
<feature type="region of interest" description="Disordered" evidence="1">
    <location>
        <begin position="32"/>
        <end position="60"/>
    </location>
</feature>
<gene>
    <name evidence="2" type="ORF">BO78DRAFT_176872</name>
</gene>
<feature type="compositionally biased region" description="Basic residues" evidence="1">
    <location>
        <begin position="36"/>
        <end position="47"/>
    </location>
</feature>
<dbReference type="EMBL" id="KZ826372">
    <property type="protein sequence ID" value="PYI04123.1"/>
    <property type="molecule type" value="Genomic_DNA"/>
</dbReference>
<dbReference type="OrthoDB" id="10565360at2759"/>
<proteinExistence type="predicted"/>
<organism evidence="2 3">
    <name type="scientific">Aspergillus sclerotiicarbonarius (strain CBS 121057 / IBT 28362)</name>
    <dbReference type="NCBI Taxonomy" id="1448318"/>
    <lineage>
        <taxon>Eukaryota</taxon>
        <taxon>Fungi</taxon>
        <taxon>Dikarya</taxon>
        <taxon>Ascomycota</taxon>
        <taxon>Pezizomycotina</taxon>
        <taxon>Eurotiomycetes</taxon>
        <taxon>Eurotiomycetidae</taxon>
        <taxon>Eurotiales</taxon>
        <taxon>Aspergillaceae</taxon>
        <taxon>Aspergillus</taxon>
        <taxon>Aspergillus subgen. Circumdati</taxon>
    </lineage>
</organism>
<evidence type="ECO:0000256" key="1">
    <source>
        <dbReference type="SAM" id="MobiDB-lite"/>
    </source>
</evidence>
<protein>
    <submittedName>
        <fullName evidence="2">Uncharacterized protein</fullName>
    </submittedName>
</protein>
<name>A0A319FCS2_ASPSB</name>
<evidence type="ECO:0000313" key="2">
    <source>
        <dbReference type="EMBL" id="PYI04123.1"/>
    </source>
</evidence>
<sequence length="155" mass="17728">MAPLQPRPDELCPNRATRMKINPYPHRLTCVQGQRREKKVKRRRGQKGIKPNQPQHRERPTPLLCKSQASTCLPRSNVVFGIDTIYRTICWVRYCPRRSGVPTVGIFLWFRGPIQSNTHGFIGVYLFVPESDLTYTQRLLDSLVCANPGGIADEP</sequence>
<dbReference type="AlphaFoldDB" id="A0A319FCS2"/>
<reference evidence="2 3" key="1">
    <citation type="submission" date="2018-02" db="EMBL/GenBank/DDBJ databases">
        <title>The genomes of Aspergillus section Nigri reveals drivers in fungal speciation.</title>
        <authorList>
            <consortium name="DOE Joint Genome Institute"/>
            <person name="Vesth T.C."/>
            <person name="Nybo J."/>
            <person name="Theobald S."/>
            <person name="Brandl J."/>
            <person name="Frisvad J.C."/>
            <person name="Nielsen K.F."/>
            <person name="Lyhne E.K."/>
            <person name="Kogle M.E."/>
            <person name="Kuo A."/>
            <person name="Riley R."/>
            <person name="Clum A."/>
            <person name="Nolan M."/>
            <person name="Lipzen A."/>
            <person name="Salamov A."/>
            <person name="Henrissat B."/>
            <person name="Wiebenga A."/>
            <person name="De vries R.P."/>
            <person name="Grigoriev I.V."/>
            <person name="Mortensen U.H."/>
            <person name="Andersen M.R."/>
            <person name="Baker S.E."/>
        </authorList>
    </citation>
    <scope>NUCLEOTIDE SEQUENCE [LARGE SCALE GENOMIC DNA]</scope>
    <source>
        <strain evidence="2 3">CBS 121057</strain>
    </source>
</reference>
<dbReference type="Proteomes" id="UP000248423">
    <property type="component" value="Unassembled WGS sequence"/>
</dbReference>